<protein>
    <submittedName>
        <fullName evidence="1">Uncharacterized protein</fullName>
    </submittedName>
</protein>
<dbReference type="Proteomes" id="UP000753802">
    <property type="component" value="Unassembled WGS sequence"/>
</dbReference>
<name>A0ABW9ZSQ5_9BACT</name>
<sequence length="75" mass="8652">MKNPIEFLCRLLFHLDLSGPVDDAFRDYARMCGEQPNPDDPYETDAEPAKSRFEESRGIIYIYDIHATISKIEVS</sequence>
<evidence type="ECO:0000313" key="1">
    <source>
        <dbReference type="EMBL" id="NCI50162.1"/>
    </source>
</evidence>
<comment type="caution">
    <text evidence="1">The sequence shown here is derived from an EMBL/GenBank/DDBJ whole genome shotgun (WGS) entry which is preliminary data.</text>
</comment>
<accession>A0ABW9ZSQ5</accession>
<evidence type="ECO:0000313" key="2">
    <source>
        <dbReference type="Proteomes" id="UP000753802"/>
    </source>
</evidence>
<dbReference type="RefSeq" id="WP_161818470.1">
    <property type="nucleotide sequence ID" value="NZ_JAACJS010000012.1"/>
</dbReference>
<reference evidence="1 2" key="1">
    <citation type="submission" date="2020-01" db="EMBL/GenBank/DDBJ databases">
        <title>Genome analysis.</title>
        <authorList>
            <person name="Wu S."/>
            <person name="Wang G."/>
        </authorList>
    </citation>
    <scope>NUCLEOTIDE SEQUENCE [LARGE SCALE GENOMIC DNA]</scope>
    <source>
        <strain evidence="1 2">SYL130</strain>
    </source>
</reference>
<organism evidence="1 2">
    <name type="scientific">Sediminibacterium roseum</name>
    <dbReference type="NCBI Taxonomy" id="1978412"/>
    <lineage>
        <taxon>Bacteria</taxon>
        <taxon>Pseudomonadati</taxon>
        <taxon>Bacteroidota</taxon>
        <taxon>Chitinophagia</taxon>
        <taxon>Chitinophagales</taxon>
        <taxon>Chitinophagaceae</taxon>
        <taxon>Sediminibacterium</taxon>
    </lineage>
</organism>
<gene>
    <name evidence="1" type="ORF">GWC95_09525</name>
</gene>
<proteinExistence type="predicted"/>
<dbReference type="EMBL" id="JAACJS010000012">
    <property type="protein sequence ID" value="NCI50162.1"/>
    <property type="molecule type" value="Genomic_DNA"/>
</dbReference>
<keyword evidence="2" id="KW-1185">Reference proteome</keyword>